<dbReference type="PROSITE" id="PS00237">
    <property type="entry name" value="G_PROTEIN_RECEP_F1_1"/>
    <property type="match status" value="1"/>
</dbReference>
<keyword evidence="8 10" id="KW-0675">Receptor</keyword>
<feature type="transmembrane region" description="Helical" evidence="11">
    <location>
        <begin position="33"/>
        <end position="55"/>
    </location>
</feature>
<feature type="transmembrane region" description="Helical" evidence="11">
    <location>
        <begin position="105"/>
        <end position="127"/>
    </location>
</feature>
<dbReference type="PRINTS" id="PR00237">
    <property type="entry name" value="GPCRRHODOPSN"/>
</dbReference>
<keyword evidence="2 11" id="KW-1003">Cell membrane</keyword>
<keyword evidence="14" id="KW-1185">Reference proteome</keyword>
<dbReference type="PANTHER" id="PTHR26452">
    <property type="entry name" value="OLFACTORY RECEPTOR"/>
    <property type="match status" value="1"/>
</dbReference>
<sequence>MCNIMFLSETRNQTSVTEFILLGFLNITHGRNFFAILFLTMYIICISGNSFIITVTMLNRSLHTPMYFFLGNLSFLDICYISVTVPKMLASLWLQCPIISLVDCIAQLYFLVALMGTEGFLLAFMALDRYFAICRPLVYSRLMTKYTCLQLATISWVCGFLNSSLHTTLTFHLSFCQSNRINHFFCDIPPLLSISCSDILFNKVAIFTTGIFIGLSPFFFTLVSYTFILHAIMSNDHKVEHHKAISTCASHILVVILFYGSAIFTYFNPTSTHSFEKYQLVGVLYNILTPTLNPIIYSLRNKEVKLALKKLVHLRKLVREVRIQFN</sequence>
<name>A0A8C5RGN9_LATLA</name>
<reference evidence="13" key="2">
    <citation type="submission" date="2025-09" db="UniProtKB">
        <authorList>
            <consortium name="Ensembl"/>
        </authorList>
    </citation>
    <scope>IDENTIFICATION</scope>
</reference>
<keyword evidence="7 11" id="KW-0472">Membrane</keyword>
<evidence type="ECO:0000256" key="9">
    <source>
        <dbReference type="ARBA" id="ARBA00023224"/>
    </source>
</evidence>
<evidence type="ECO:0000256" key="11">
    <source>
        <dbReference type="RuleBase" id="RU363047"/>
    </source>
</evidence>
<feature type="transmembrane region" description="Helical" evidence="11">
    <location>
        <begin position="204"/>
        <end position="232"/>
    </location>
</feature>
<keyword evidence="6 10" id="KW-0297">G-protein coupled receptor</keyword>
<keyword evidence="9 10" id="KW-0807">Transducer</keyword>
<dbReference type="GO" id="GO:0005886">
    <property type="term" value="C:plasma membrane"/>
    <property type="evidence" value="ECO:0007669"/>
    <property type="project" value="UniProtKB-SubCell"/>
</dbReference>
<dbReference type="Ensembl" id="ENSLLTT00000002581.1">
    <property type="protein sequence ID" value="ENSLLTP00000002475.1"/>
    <property type="gene ID" value="ENSLLTG00000001907.1"/>
</dbReference>
<feature type="transmembrane region" description="Helical" evidence="11">
    <location>
        <begin position="67"/>
        <end position="85"/>
    </location>
</feature>
<evidence type="ECO:0000256" key="10">
    <source>
        <dbReference type="RuleBase" id="RU000688"/>
    </source>
</evidence>
<keyword evidence="5 11" id="KW-1133">Transmembrane helix</keyword>
<comment type="similarity">
    <text evidence="10">Belongs to the G-protein coupled receptor 1 family.</text>
</comment>
<dbReference type="FunFam" id="1.20.1070.10:FF:000015">
    <property type="entry name" value="Olfactory receptor"/>
    <property type="match status" value="1"/>
</dbReference>
<dbReference type="GO" id="GO:0004984">
    <property type="term" value="F:olfactory receptor activity"/>
    <property type="evidence" value="ECO:0007669"/>
    <property type="project" value="InterPro"/>
</dbReference>
<feature type="domain" description="G-protein coupled receptors family 1 profile" evidence="12">
    <location>
        <begin position="48"/>
        <end position="297"/>
    </location>
</feature>
<evidence type="ECO:0000313" key="13">
    <source>
        <dbReference type="Ensembl" id="ENSLLTP00000002475.1"/>
    </source>
</evidence>
<evidence type="ECO:0000256" key="1">
    <source>
        <dbReference type="ARBA" id="ARBA00004651"/>
    </source>
</evidence>
<protein>
    <recommendedName>
        <fullName evidence="11">Olfactory receptor</fullName>
    </recommendedName>
</protein>
<dbReference type="InterPro" id="IPR050516">
    <property type="entry name" value="Olfactory_GPCR"/>
</dbReference>
<feature type="transmembrane region" description="Helical" evidence="11">
    <location>
        <begin position="148"/>
        <end position="165"/>
    </location>
</feature>
<keyword evidence="4 11" id="KW-0552">Olfaction</keyword>
<evidence type="ECO:0000256" key="7">
    <source>
        <dbReference type="ARBA" id="ARBA00023136"/>
    </source>
</evidence>
<dbReference type="InterPro" id="IPR017452">
    <property type="entry name" value="GPCR_Rhodpsn_7TM"/>
</dbReference>
<dbReference type="PROSITE" id="PS50262">
    <property type="entry name" value="G_PROTEIN_RECEP_F1_2"/>
    <property type="match status" value="1"/>
</dbReference>
<dbReference type="SUPFAM" id="SSF81321">
    <property type="entry name" value="Family A G protein-coupled receptor-like"/>
    <property type="match status" value="1"/>
</dbReference>
<dbReference type="GO" id="GO:0004930">
    <property type="term" value="F:G protein-coupled receptor activity"/>
    <property type="evidence" value="ECO:0007669"/>
    <property type="project" value="UniProtKB-KW"/>
</dbReference>
<evidence type="ECO:0000256" key="8">
    <source>
        <dbReference type="ARBA" id="ARBA00023170"/>
    </source>
</evidence>
<dbReference type="GeneTree" id="ENSGT01140000282520"/>
<keyword evidence="11" id="KW-0716">Sensory transduction</keyword>
<dbReference type="Gene3D" id="1.20.1070.10">
    <property type="entry name" value="Rhodopsin 7-helix transmembrane proteins"/>
    <property type="match status" value="1"/>
</dbReference>
<dbReference type="AlphaFoldDB" id="A0A8C5RGN9"/>
<dbReference type="Proteomes" id="UP000694406">
    <property type="component" value="Unplaced"/>
</dbReference>
<evidence type="ECO:0000256" key="3">
    <source>
        <dbReference type="ARBA" id="ARBA00022692"/>
    </source>
</evidence>
<comment type="subcellular location">
    <subcellularLocation>
        <location evidence="1 11">Cell membrane</location>
        <topology evidence="1 11">Multi-pass membrane protein</topology>
    </subcellularLocation>
</comment>
<keyword evidence="3 10" id="KW-0812">Transmembrane</keyword>
<evidence type="ECO:0000256" key="5">
    <source>
        <dbReference type="ARBA" id="ARBA00022989"/>
    </source>
</evidence>
<evidence type="ECO:0000259" key="12">
    <source>
        <dbReference type="PROSITE" id="PS50262"/>
    </source>
</evidence>
<evidence type="ECO:0000256" key="4">
    <source>
        <dbReference type="ARBA" id="ARBA00022725"/>
    </source>
</evidence>
<feature type="transmembrane region" description="Helical" evidence="11">
    <location>
        <begin position="244"/>
        <end position="267"/>
    </location>
</feature>
<reference evidence="13" key="1">
    <citation type="submission" date="2025-08" db="UniProtKB">
        <authorList>
            <consortium name="Ensembl"/>
        </authorList>
    </citation>
    <scope>IDENTIFICATION</scope>
</reference>
<dbReference type="InterPro" id="IPR000276">
    <property type="entry name" value="GPCR_Rhodpsn"/>
</dbReference>
<evidence type="ECO:0000256" key="2">
    <source>
        <dbReference type="ARBA" id="ARBA00022475"/>
    </source>
</evidence>
<organism evidence="13 14">
    <name type="scientific">Laticauda laticaudata</name>
    <name type="common">Blue-ringed sea krait</name>
    <name type="synonym">Blue-lipped sea krait</name>
    <dbReference type="NCBI Taxonomy" id="8630"/>
    <lineage>
        <taxon>Eukaryota</taxon>
        <taxon>Metazoa</taxon>
        <taxon>Chordata</taxon>
        <taxon>Craniata</taxon>
        <taxon>Vertebrata</taxon>
        <taxon>Euteleostomi</taxon>
        <taxon>Lepidosauria</taxon>
        <taxon>Squamata</taxon>
        <taxon>Bifurcata</taxon>
        <taxon>Unidentata</taxon>
        <taxon>Episquamata</taxon>
        <taxon>Toxicofera</taxon>
        <taxon>Serpentes</taxon>
        <taxon>Colubroidea</taxon>
        <taxon>Elapidae</taxon>
        <taxon>Laticaudinae</taxon>
        <taxon>Laticauda</taxon>
    </lineage>
</organism>
<dbReference type="Pfam" id="PF13853">
    <property type="entry name" value="7tm_4"/>
    <property type="match status" value="1"/>
</dbReference>
<proteinExistence type="inferred from homology"/>
<dbReference type="PRINTS" id="PR00245">
    <property type="entry name" value="OLFACTORYR"/>
</dbReference>
<dbReference type="InterPro" id="IPR000725">
    <property type="entry name" value="Olfact_rcpt"/>
</dbReference>
<evidence type="ECO:0000256" key="6">
    <source>
        <dbReference type="ARBA" id="ARBA00023040"/>
    </source>
</evidence>
<feature type="transmembrane region" description="Helical" evidence="11">
    <location>
        <begin position="279"/>
        <end position="299"/>
    </location>
</feature>
<evidence type="ECO:0000313" key="14">
    <source>
        <dbReference type="Proteomes" id="UP000694406"/>
    </source>
</evidence>
<accession>A0A8C5RGN9</accession>